<keyword evidence="4" id="KW-0813">Transport</keyword>
<reference evidence="5 6" key="1">
    <citation type="journal article" date="2016" name="Sci. Rep.">
        <title>Insights into Adaptations to a Near-Obligate Nematode Endoparasitic Lifestyle from the Finished Genome of Drechmeria coniospora.</title>
        <authorList>
            <person name="Zhang L."/>
            <person name="Zhou Z."/>
            <person name="Guo Q."/>
            <person name="Fokkens L."/>
            <person name="Miskei M."/>
            <person name="Pocsi I."/>
            <person name="Zhang W."/>
            <person name="Chen M."/>
            <person name="Wang L."/>
            <person name="Sun Y."/>
            <person name="Donzelli B.G."/>
            <person name="Gibson D.M."/>
            <person name="Nelson D.R."/>
            <person name="Luo J.G."/>
            <person name="Rep M."/>
            <person name="Liu H."/>
            <person name="Yang S."/>
            <person name="Wang J."/>
            <person name="Krasnoff S.B."/>
            <person name="Xu Y."/>
            <person name="Molnar I."/>
            <person name="Lin M."/>
        </authorList>
    </citation>
    <scope>NUCLEOTIDE SEQUENCE [LARGE SCALE GENOMIC DNA]</scope>
    <source>
        <strain evidence="5 6">ARSEF 6962</strain>
    </source>
</reference>
<dbReference type="InterPro" id="IPR007274">
    <property type="entry name" value="Cop_transporter"/>
</dbReference>
<dbReference type="FunCoup" id="A0A151GNR2">
    <property type="interactions" value="22"/>
</dbReference>
<dbReference type="AlphaFoldDB" id="A0A151GNR2"/>
<comment type="caution">
    <text evidence="5">The sequence shown here is derived from an EMBL/GenBank/DDBJ whole genome shotgun (WGS) entry which is preliminary data.</text>
</comment>
<evidence type="ECO:0000256" key="3">
    <source>
        <dbReference type="ARBA" id="ARBA00023136"/>
    </source>
</evidence>
<evidence type="ECO:0000256" key="1">
    <source>
        <dbReference type="ARBA" id="ARBA00022692"/>
    </source>
</evidence>
<evidence type="ECO:0000256" key="4">
    <source>
        <dbReference type="RuleBase" id="RU367022"/>
    </source>
</evidence>
<name>A0A151GNR2_DRECN</name>
<keyword evidence="3 4" id="KW-0472">Membrane</keyword>
<evidence type="ECO:0000313" key="6">
    <source>
        <dbReference type="Proteomes" id="UP000076580"/>
    </source>
</evidence>
<comment type="similarity">
    <text evidence="4">Belongs to the copper transporter (Ctr) (TC 1.A.56) family. SLC31A subfamily.</text>
</comment>
<dbReference type="InParanoid" id="A0A151GNR2"/>
<dbReference type="EMBL" id="LAYC01000002">
    <property type="protein sequence ID" value="KYK58757.1"/>
    <property type="molecule type" value="Genomic_DNA"/>
</dbReference>
<dbReference type="RefSeq" id="XP_040658109.1">
    <property type="nucleotide sequence ID" value="XM_040803076.1"/>
</dbReference>
<keyword evidence="4" id="KW-0406">Ion transport</keyword>
<proteinExistence type="inferred from homology"/>
<accession>A0A151GNR2</accession>
<feature type="transmembrane region" description="Helical" evidence="4">
    <location>
        <begin position="110"/>
        <end position="129"/>
    </location>
</feature>
<keyword evidence="4" id="KW-0187">Copper transport</keyword>
<keyword evidence="2 4" id="KW-1133">Transmembrane helix</keyword>
<feature type="transmembrane region" description="Helical" evidence="4">
    <location>
        <begin position="41"/>
        <end position="59"/>
    </location>
</feature>
<evidence type="ECO:0000313" key="5">
    <source>
        <dbReference type="EMBL" id="KYK58757.1"/>
    </source>
</evidence>
<keyword evidence="1 4" id="KW-0812">Transmembrane</keyword>
<keyword evidence="6" id="KW-1185">Reference proteome</keyword>
<organism evidence="5 6">
    <name type="scientific">Drechmeria coniospora</name>
    <name type="common">Nematophagous fungus</name>
    <name type="synonym">Meria coniospora</name>
    <dbReference type="NCBI Taxonomy" id="98403"/>
    <lineage>
        <taxon>Eukaryota</taxon>
        <taxon>Fungi</taxon>
        <taxon>Dikarya</taxon>
        <taxon>Ascomycota</taxon>
        <taxon>Pezizomycotina</taxon>
        <taxon>Sordariomycetes</taxon>
        <taxon>Hypocreomycetidae</taxon>
        <taxon>Hypocreales</taxon>
        <taxon>Ophiocordycipitaceae</taxon>
        <taxon>Drechmeria</taxon>
    </lineage>
</organism>
<evidence type="ECO:0000256" key="2">
    <source>
        <dbReference type="ARBA" id="ARBA00022989"/>
    </source>
</evidence>
<dbReference type="GO" id="GO:0005375">
    <property type="term" value="F:copper ion transmembrane transporter activity"/>
    <property type="evidence" value="ECO:0007669"/>
    <property type="project" value="UniProtKB-UniRule"/>
</dbReference>
<sequence>MMNHGSMGGGHGAKCKISMLWNWHTVDACFLSSSWHIRNEAMFAATCIGVVALVVLVEFSRRLGKEYDRFLTRQFQREASRRHGDLDVGDGLGLDVGTFRASVLQQLLRSLLHAVTFAGGYMVMLLAMYFNGYVIISIFVGAGLGKFLCDWFVVECAAGKPVGGVCEETTICCG</sequence>
<dbReference type="Pfam" id="PF04145">
    <property type="entry name" value="Ctr"/>
    <property type="match status" value="1"/>
</dbReference>
<dbReference type="PANTHER" id="PTHR12483:SF79">
    <property type="entry name" value="COPPER TRANSPORT PROTEIN"/>
    <property type="match status" value="1"/>
</dbReference>
<dbReference type="GeneID" id="63718418"/>
<dbReference type="GO" id="GO:0016020">
    <property type="term" value="C:membrane"/>
    <property type="evidence" value="ECO:0007669"/>
    <property type="project" value="UniProtKB-SubCell"/>
</dbReference>
<keyword evidence="4" id="KW-0186">Copper</keyword>
<dbReference type="Proteomes" id="UP000076580">
    <property type="component" value="Chromosome 02"/>
</dbReference>
<gene>
    <name evidence="5" type="ORF">DCS_05775</name>
</gene>
<dbReference type="PANTHER" id="PTHR12483">
    <property type="entry name" value="SOLUTE CARRIER FAMILY 31 COPPER TRANSPORTERS"/>
    <property type="match status" value="1"/>
</dbReference>
<dbReference type="STRING" id="98403.A0A151GNR2"/>
<protein>
    <recommendedName>
        <fullName evidence="4">Copper transport protein</fullName>
    </recommendedName>
</protein>
<comment type="subcellular location">
    <subcellularLocation>
        <location evidence="4">Membrane</location>
        <topology evidence="4">Multi-pass membrane protein</topology>
    </subcellularLocation>
</comment>